<keyword evidence="2" id="KW-1185">Reference proteome</keyword>
<dbReference type="Proteomes" id="UP000041254">
    <property type="component" value="Unassembled WGS sequence"/>
</dbReference>
<proteinExistence type="predicted"/>
<name>A0A0G4GMI2_VITBC</name>
<reference evidence="1 2" key="1">
    <citation type="submission" date="2014-11" db="EMBL/GenBank/DDBJ databases">
        <authorList>
            <person name="Zhu J."/>
            <person name="Qi W."/>
            <person name="Song R."/>
        </authorList>
    </citation>
    <scope>NUCLEOTIDE SEQUENCE [LARGE SCALE GENOMIC DNA]</scope>
</reference>
<protein>
    <submittedName>
        <fullName evidence="1">Uncharacterized protein</fullName>
    </submittedName>
</protein>
<accession>A0A0G4GMI2</accession>
<dbReference type="AlphaFoldDB" id="A0A0G4GMI2"/>
<dbReference type="EMBL" id="CDMY01000718">
    <property type="protein sequence ID" value="CEM31396.1"/>
    <property type="molecule type" value="Genomic_DNA"/>
</dbReference>
<dbReference type="InParanoid" id="A0A0G4GMI2"/>
<sequence length="222" mass="24938">MRESGPKVTVYSVRFEKPRDKKSWDSYPVGMRNLEFTVFTTEAYEKSVGEFVGDVIDLAKGYCNDDVPEKAFDPEMSLKYVVAMICNPDIDKIYVAPLTQENIQLGLLAARMNVKCIDSTGKTLMGKPAQRFDQGVPMGFNPDICLVKTFKLQMYTDFECRYIDHQLAKATDEGMPCLSTIRAMIKDTKAYDDMTLLALANHAIAKSKLQAHDVSKSYALAD</sequence>
<evidence type="ECO:0000313" key="1">
    <source>
        <dbReference type="EMBL" id="CEM31396.1"/>
    </source>
</evidence>
<organism evidence="1 2">
    <name type="scientific">Vitrella brassicaformis (strain CCMP3155)</name>
    <dbReference type="NCBI Taxonomy" id="1169540"/>
    <lineage>
        <taxon>Eukaryota</taxon>
        <taxon>Sar</taxon>
        <taxon>Alveolata</taxon>
        <taxon>Colpodellida</taxon>
        <taxon>Vitrellaceae</taxon>
        <taxon>Vitrella</taxon>
    </lineage>
</organism>
<gene>
    <name evidence="1" type="ORF">Vbra_10148</name>
</gene>
<dbReference type="VEuPathDB" id="CryptoDB:Vbra_10148"/>
<evidence type="ECO:0000313" key="2">
    <source>
        <dbReference type="Proteomes" id="UP000041254"/>
    </source>
</evidence>